<dbReference type="EMBL" id="PGFF01000001">
    <property type="protein sequence ID" value="PJJ70940.1"/>
    <property type="molecule type" value="Genomic_DNA"/>
</dbReference>
<dbReference type="Proteomes" id="UP000228758">
    <property type="component" value="Unassembled WGS sequence"/>
</dbReference>
<protein>
    <submittedName>
        <fullName evidence="2">Regulatory LuxR family protein</fullName>
    </submittedName>
</protein>
<name>A0A2M9CGF0_9MICO</name>
<accession>A0A2M9CGF0</accession>
<dbReference type="PANTHER" id="PTHR47691">
    <property type="entry name" value="REGULATOR-RELATED"/>
    <property type="match status" value="1"/>
</dbReference>
<proteinExistence type="predicted"/>
<dbReference type="GO" id="GO:0016887">
    <property type="term" value="F:ATP hydrolysis activity"/>
    <property type="evidence" value="ECO:0007669"/>
    <property type="project" value="InterPro"/>
</dbReference>
<dbReference type="Gene3D" id="3.40.50.300">
    <property type="entry name" value="P-loop containing nucleotide triphosphate hydrolases"/>
    <property type="match status" value="1"/>
</dbReference>
<dbReference type="GO" id="GO:0003677">
    <property type="term" value="F:DNA binding"/>
    <property type="evidence" value="ECO:0007669"/>
    <property type="project" value="InterPro"/>
</dbReference>
<comment type="caution">
    <text evidence="2">The sequence shown here is derived from an EMBL/GenBank/DDBJ whole genome shotgun (WGS) entry which is preliminary data.</text>
</comment>
<dbReference type="GO" id="GO:0006355">
    <property type="term" value="P:regulation of DNA-templated transcription"/>
    <property type="evidence" value="ECO:0007669"/>
    <property type="project" value="InterPro"/>
</dbReference>
<gene>
    <name evidence="2" type="ORF">CLV46_0470</name>
</gene>
<dbReference type="CDD" id="cd06170">
    <property type="entry name" value="LuxR_C_like"/>
    <property type="match status" value="1"/>
</dbReference>
<dbReference type="Pfam" id="PF00196">
    <property type="entry name" value="GerE"/>
    <property type="match status" value="1"/>
</dbReference>
<evidence type="ECO:0000313" key="2">
    <source>
        <dbReference type="EMBL" id="PJJ70940.1"/>
    </source>
</evidence>
<dbReference type="InterPro" id="IPR049945">
    <property type="entry name" value="AAA_22"/>
</dbReference>
<dbReference type="InterPro" id="IPR016032">
    <property type="entry name" value="Sig_transdc_resp-reg_C-effctor"/>
</dbReference>
<dbReference type="PRINTS" id="PR00364">
    <property type="entry name" value="DISEASERSIST"/>
</dbReference>
<dbReference type="Pfam" id="PF13401">
    <property type="entry name" value="AAA_22"/>
    <property type="match status" value="1"/>
</dbReference>
<keyword evidence="3" id="KW-1185">Reference proteome</keyword>
<dbReference type="SUPFAM" id="SSF52540">
    <property type="entry name" value="P-loop containing nucleoside triphosphate hydrolases"/>
    <property type="match status" value="1"/>
</dbReference>
<sequence>MLAAVERRWNNSEIAAELFISVRTVESHIASLRRKLRADTRADLISAALALRDASVHPPANPLRGRGRDLAAIAGLLASGRWVTLAGVGGVGKTRLALEYARDQSERVPLVVELEHAQPSEVAARITRTLGLELPPGAELTDTLGVALSAQDYLLVLDNADRVGRATTDAVRRLLRRAPDLRVLVTSRTPLGDPDEVVHSVRPLASAGVDSPATALLLDRLRTAGTAVADADRATADRICARLDGLPLALELAASVARHLPLAAIEARLVADVGSLDRASPDGRHRSLATAFEWTWDLLTAEDQDVLRRLAALPGTFDFELAAAVAGRGSNGAALRLLDQSLLIPVSADPPRLRMLAVMREFVLARTDPGLIDEVRRKHTEHTAVIARRFAGQARTDASPEAGRTSAILCPEVNAALRWALSTRHPSALDLATALSIGVEQYGADVDSITALVRASTDAAVLEEADADDLLALGNAIAFVDVDRVTALGDRALALATHGGGSRRAAHQLAGLAAAYRDDRKAALAHLAEAERLAAERGEDWELGAIRQARGIALNSGPDADLPGALEAFSAAMRAYARADDLTHVNNVRYMMASAAVETDPRMARVWAAECRAYAEAVFNEHEVAHARIVQATLGLEEAGDLDELVDTFRRLGDLRCLNRALILSADAARDSRTRISRLAGGLEIAVTSGDHGREAATLRALAHAHHDAGDSAAALGVLDRLASLTTADAASAACPEDLRAAYRAEHALV</sequence>
<dbReference type="InterPro" id="IPR000792">
    <property type="entry name" value="Tscrpt_reg_LuxR_C"/>
</dbReference>
<feature type="domain" description="HTH luxR-type" evidence="1">
    <location>
        <begin position="1"/>
        <end position="52"/>
    </location>
</feature>
<evidence type="ECO:0000259" key="1">
    <source>
        <dbReference type="PROSITE" id="PS50043"/>
    </source>
</evidence>
<dbReference type="PANTHER" id="PTHR47691:SF3">
    <property type="entry name" value="HTH-TYPE TRANSCRIPTIONAL REGULATOR RV0890C-RELATED"/>
    <property type="match status" value="1"/>
</dbReference>
<dbReference type="SMART" id="SM00421">
    <property type="entry name" value="HTH_LUXR"/>
    <property type="match status" value="1"/>
</dbReference>
<dbReference type="InterPro" id="IPR036388">
    <property type="entry name" value="WH-like_DNA-bd_sf"/>
</dbReference>
<evidence type="ECO:0000313" key="3">
    <source>
        <dbReference type="Proteomes" id="UP000228758"/>
    </source>
</evidence>
<dbReference type="AlphaFoldDB" id="A0A2M9CGF0"/>
<dbReference type="InterPro" id="IPR027417">
    <property type="entry name" value="P-loop_NTPase"/>
</dbReference>
<organism evidence="2 3">
    <name type="scientific">Diaminobutyricimonas aerilata</name>
    <dbReference type="NCBI Taxonomy" id="1162967"/>
    <lineage>
        <taxon>Bacteria</taxon>
        <taxon>Bacillati</taxon>
        <taxon>Actinomycetota</taxon>
        <taxon>Actinomycetes</taxon>
        <taxon>Micrococcales</taxon>
        <taxon>Microbacteriaceae</taxon>
        <taxon>Diaminobutyricimonas</taxon>
    </lineage>
</organism>
<dbReference type="PROSITE" id="PS50043">
    <property type="entry name" value="HTH_LUXR_2"/>
    <property type="match status" value="1"/>
</dbReference>
<dbReference type="SUPFAM" id="SSF46894">
    <property type="entry name" value="C-terminal effector domain of the bipartite response regulators"/>
    <property type="match status" value="1"/>
</dbReference>
<dbReference type="Gene3D" id="1.10.10.10">
    <property type="entry name" value="Winged helix-like DNA-binding domain superfamily/Winged helix DNA-binding domain"/>
    <property type="match status" value="1"/>
</dbReference>
<reference evidence="2 3" key="1">
    <citation type="submission" date="2017-11" db="EMBL/GenBank/DDBJ databases">
        <title>Genomic Encyclopedia of Archaeal and Bacterial Type Strains, Phase II (KMG-II): From Individual Species to Whole Genera.</title>
        <authorList>
            <person name="Goeker M."/>
        </authorList>
    </citation>
    <scope>NUCLEOTIDE SEQUENCE [LARGE SCALE GENOMIC DNA]</scope>
    <source>
        <strain evidence="2 3">DSM 27393</strain>
    </source>
</reference>